<protein>
    <submittedName>
        <fullName evidence="1">Uncharacterized protein</fullName>
    </submittedName>
</protein>
<organism evidence="1">
    <name type="scientific">mine drainage metagenome</name>
    <dbReference type="NCBI Taxonomy" id="410659"/>
    <lineage>
        <taxon>unclassified sequences</taxon>
        <taxon>metagenomes</taxon>
        <taxon>ecological metagenomes</taxon>
    </lineage>
</organism>
<accession>A0A1J5RYF1</accession>
<gene>
    <name evidence="1" type="ORF">GALL_170100</name>
</gene>
<reference evidence="1" key="1">
    <citation type="submission" date="2016-10" db="EMBL/GenBank/DDBJ databases">
        <title>Sequence of Gallionella enrichment culture.</title>
        <authorList>
            <person name="Poehlein A."/>
            <person name="Muehling M."/>
            <person name="Daniel R."/>
        </authorList>
    </citation>
    <scope>NUCLEOTIDE SEQUENCE</scope>
</reference>
<evidence type="ECO:0000313" key="1">
    <source>
        <dbReference type="EMBL" id="OIR00874.1"/>
    </source>
</evidence>
<comment type="caution">
    <text evidence="1">The sequence shown here is derived from an EMBL/GenBank/DDBJ whole genome shotgun (WGS) entry which is preliminary data.</text>
</comment>
<name>A0A1J5RYF1_9ZZZZ</name>
<dbReference type="AlphaFoldDB" id="A0A1J5RYF1"/>
<proteinExistence type="predicted"/>
<dbReference type="EMBL" id="MLJW01000090">
    <property type="protein sequence ID" value="OIR00874.1"/>
    <property type="molecule type" value="Genomic_DNA"/>
</dbReference>
<sequence length="33" mass="3451">MIAFIDAGTLIYLVEGAKPFASRVGAGLNIKTL</sequence>